<reference evidence="3" key="1">
    <citation type="submission" date="2015-04" db="EMBL/GenBank/DDBJ databases">
        <title>Physiological reanalysis, assessment of diazotrophy, and genome sequences of multiple isolates of Streptomyces thermoautotrophicus.</title>
        <authorList>
            <person name="MacKellar D.C."/>
            <person name="Lieber L."/>
            <person name="Norman J."/>
            <person name="Bolger A."/>
            <person name="Tobin C."/>
            <person name="Murray J.W."/>
            <person name="Chang R."/>
            <person name="Ford T."/>
            <person name="Nguyen P.Q."/>
            <person name="Woodward J."/>
            <person name="Permingeat H."/>
            <person name="Joshi N.S."/>
            <person name="Silver P.A."/>
            <person name="Usadel B."/>
            <person name="Rutherford A.W."/>
            <person name="Friesen M."/>
            <person name="Prell J."/>
        </authorList>
    </citation>
    <scope>NUCLEOTIDE SEQUENCE [LARGE SCALE GENOMIC DNA]</scope>
    <source>
        <strain evidence="3">H1</strain>
    </source>
</reference>
<proteinExistence type="predicted"/>
<dbReference type="STRING" id="1469144.LI90_3810"/>
<sequence length="394" mass="41901">MCRRCGYRLTPVYPGQVEHPLCSPTDTGWIPRPAGQQMQIATPPDGSVRLALELAGHGWHVFPLSSTSKRPLANCPACRDGAHRIEDCPCLPAGKWCHGVRAATTDPARIAAWWEREPDAVPGVAAGPSGLVLLDVDTHGADPPADPARGLLPGIDLASEPVPEALWRDRGRFRDGRDALRLLAQVRGGTRPWPTDPAHRPVVVATPSGGRHLWYRAPAPNLRQALGELAWQVDIKAGWNYGIAPGAVTASGRYQVLSGNVAAPGHMPAWLAREVTRVATPRPTRPAPVPLPSPGPRGRGPAAYLTTVIDRGAADLATMTDGRKRALSALAYQAGGLLAWSGLPEAEVTRRLIAAGTASGLPHRLAHRIVRRALARGIAEPLPAPGTRGTRRIA</sequence>
<dbReference type="CDD" id="cd04859">
    <property type="entry name" value="Prim_Pol"/>
    <property type="match status" value="1"/>
</dbReference>
<dbReference type="AlphaFoldDB" id="A0A132MY71"/>
<protein>
    <recommendedName>
        <fullName evidence="1">DNA primase/polymerase bifunctional N-terminal domain-containing protein</fullName>
    </recommendedName>
</protein>
<dbReference type="SUPFAM" id="SSF56747">
    <property type="entry name" value="Prim-pol domain"/>
    <property type="match status" value="2"/>
</dbReference>
<accession>A0A132MY71</accession>
<feature type="domain" description="DNA primase/polymerase bifunctional N-terminal" evidence="1">
    <location>
        <begin position="51"/>
        <end position="271"/>
    </location>
</feature>
<evidence type="ECO:0000313" key="3">
    <source>
        <dbReference type="Proteomes" id="UP000070188"/>
    </source>
</evidence>
<name>A0A132MY71_9ACTN</name>
<dbReference type="PATRIC" id="fig|1469144.10.peg.4084"/>
<evidence type="ECO:0000259" key="1">
    <source>
        <dbReference type="SMART" id="SM00943"/>
    </source>
</evidence>
<dbReference type="Proteomes" id="UP000070188">
    <property type="component" value="Unassembled WGS sequence"/>
</dbReference>
<dbReference type="SMART" id="SM00943">
    <property type="entry name" value="Prim-Pol"/>
    <property type="match status" value="1"/>
</dbReference>
<dbReference type="Pfam" id="PF09250">
    <property type="entry name" value="Prim-Pol"/>
    <property type="match status" value="1"/>
</dbReference>
<keyword evidence="3" id="KW-1185">Reference proteome</keyword>
<organism evidence="2 3">
    <name type="scientific">Carbonactinospora thermoautotrophica</name>
    <dbReference type="NCBI Taxonomy" id="1469144"/>
    <lineage>
        <taxon>Bacteria</taxon>
        <taxon>Bacillati</taxon>
        <taxon>Actinomycetota</taxon>
        <taxon>Actinomycetes</taxon>
        <taxon>Kitasatosporales</taxon>
        <taxon>Carbonactinosporaceae</taxon>
        <taxon>Carbonactinospora</taxon>
    </lineage>
</organism>
<comment type="caution">
    <text evidence="2">The sequence shown here is derived from an EMBL/GenBank/DDBJ whole genome shotgun (WGS) entry which is preliminary data.</text>
</comment>
<dbReference type="EMBL" id="LAXD01000001">
    <property type="protein sequence ID" value="KWX02764.1"/>
    <property type="molecule type" value="Genomic_DNA"/>
</dbReference>
<gene>
    <name evidence="2" type="ORF">LI90_3810</name>
</gene>
<dbReference type="InterPro" id="IPR015330">
    <property type="entry name" value="DNA_primase/pol_bifunc_N"/>
</dbReference>
<evidence type="ECO:0000313" key="2">
    <source>
        <dbReference type="EMBL" id="KWX02764.1"/>
    </source>
</evidence>